<evidence type="ECO:0000256" key="6">
    <source>
        <dbReference type="SAM" id="Phobius"/>
    </source>
</evidence>
<feature type="transmembrane region" description="Helical" evidence="6">
    <location>
        <begin position="287"/>
        <end position="307"/>
    </location>
</feature>
<keyword evidence="4 6" id="KW-1133">Transmembrane helix</keyword>
<dbReference type="InterPro" id="IPR002797">
    <property type="entry name" value="Polysacc_synth"/>
</dbReference>
<dbReference type="EMBL" id="CP015515">
    <property type="protein sequence ID" value="AND15290.1"/>
    <property type="molecule type" value="Genomic_DNA"/>
</dbReference>
<keyword evidence="8" id="KW-1185">Reference proteome</keyword>
<evidence type="ECO:0008006" key="9">
    <source>
        <dbReference type="Google" id="ProtNLM"/>
    </source>
</evidence>
<protein>
    <recommendedName>
        <fullName evidence="9">Polysaccharide biosynthesis protein C-terminal domain-containing protein</fullName>
    </recommendedName>
</protein>
<feature type="transmembrane region" description="Helical" evidence="6">
    <location>
        <begin position="319"/>
        <end position="342"/>
    </location>
</feature>
<dbReference type="RefSeq" id="WP_068250332.1">
    <property type="nucleotide sequence ID" value="NZ_CP015515.1"/>
</dbReference>
<evidence type="ECO:0000256" key="1">
    <source>
        <dbReference type="ARBA" id="ARBA00004651"/>
    </source>
</evidence>
<evidence type="ECO:0000256" key="5">
    <source>
        <dbReference type="ARBA" id="ARBA00023136"/>
    </source>
</evidence>
<feature type="transmembrane region" description="Helical" evidence="6">
    <location>
        <begin position="349"/>
        <end position="369"/>
    </location>
</feature>
<name>A0A160KPC7_9MICO</name>
<dbReference type="PANTHER" id="PTHR30250:SF11">
    <property type="entry name" value="O-ANTIGEN TRANSPORTER-RELATED"/>
    <property type="match status" value="1"/>
</dbReference>
<evidence type="ECO:0000313" key="7">
    <source>
        <dbReference type="EMBL" id="AND15290.1"/>
    </source>
</evidence>
<proteinExistence type="predicted"/>
<evidence type="ECO:0000313" key="8">
    <source>
        <dbReference type="Proteomes" id="UP000077071"/>
    </source>
</evidence>
<accession>A0A160KPC7</accession>
<feature type="transmembrane region" description="Helical" evidence="6">
    <location>
        <begin position="45"/>
        <end position="66"/>
    </location>
</feature>
<reference evidence="7 8" key="1">
    <citation type="submission" date="2016-05" db="EMBL/GenBank/DDBJ databases">
        <title>Complete genome sequence of Rathayibacter tritici NCPPB 1953.</title>
        <authorList>
            <person name="Park J."/>
            <person name="Lee H.-H."/>
            <person name="Lee S.-W."/>
            <person name="Seo Y.-S."/>
        </authorList>
    </citation>
    <scope>NUCLEOTIDE SEQUENCE [LARGE SCALE GENOMIC DNA]</scope>
    <source>
        <strain evidence="7 8">NCPPB 1953</strain>
    </source>
</reference>
<keyword evidence="3 6" id="KW-0812">Transmembrane</keyword>
<evidence type="ECO:0000256" key="4">
    <source>
        <dbReference type="ARBA" id="ARBA00022989"/>
    </source>
</evidence>
<dbReference type="PANTHER" id="PTHR30250">
    <property type="entry name" value="PST FAMILY PREDICTED COLANIC ACID TRANSPORTER"/>
    <property type="match status" value="1"/>
</dbReference>
<dbReference type="InterPro" id="IPR050833">
    <property type="entry name" value="Poly_Biosynth_Transport"/>
</dbReference>
<feature type="transmembrane region" description="Helical" evidence="6">
    <location>
        <begin position="86"/>
        <end position="106"/>
    </location>
</feature>
<dbReference type="AlphaFoldDB" id="A0A160KPC7"/>
<feature type="transmembrane region" description="Helical" evidence="6">
    <location>
        <begin position="112"/>
        <end position="132"/>
    </location>
</feature>
<feature type="transmembrane region" description="Helical" evidence="6">
    <location>
        <begin position="375"/>
        <end position="397"/>
    </location>
</feature>
<dbReference type="KEGG" id="rtn:A6122_0124"/>
<dbReference type="Pfam" id="PF01943">
    <property type="entry name" value="Polysacc_synt"/>
    <property type="match status" value="1"/>
</dbReference>
<dbReference type="Proteomes" id="UP000077071">
    <property type="component" value="Chromosome"/>
</dbReference>
<evidence type="ECO:0000256" key="2">
    <source>
        <dbReference type="ARBA" id="ARBA00022475"/>
    </source>
</evidence>
<dbReference type="OrthoDB" id="3320002at2"/>
<feature type="transmembrane region" description="Helical" evidence="6">
    <location>
        <begin position="242"/>
        <end position="266"/>
    </location>
</feature>
<dbReference type="STRING" id="33888.A6122_0124"/>
<keyword evidence="5 6" id="KW-0472">Membrane</keyword>
<evidence type="ECO:0000256" key="3">
    <source>
        <dbReference type="ARBA" id="ARBA00022692"/>
    </source>
</evidence>
<dbReference type="GO" id="GO:0005886">
    <property type="term" value="C:plasma membrane"/>
    <property type="evidence" value="ECO:0007669"/>
    <property type="project" value="UniProtKB-SubCell"/>
</dbReference>
<sequence>MSALLRLLNSPIAMLASRLSVAALGLVSAPLIAQALGPSGRGETAAALASMYLIPIVLALGMPLEIRRRVLAEAGDLGAVRTARRLALLTGIPAALIAWLLTSTLLSALDEAATLAVFVALTGTPLMVCWMIDIGVVGAQRRFGAVALLQATQPLVYVGGIVVLFLLDRITVSGVIWSNFAGSAVTALIGSLLNRPRGVAPVPWRPLVRGSVTFYGAQASDAAYQRLDQVIMLPLIGSHQAGLYSVAVTIGTLPVFLAHAVAAPVFSDISRTEGGARITATGDALRSAFAVGLASAVFLAVVTPWGVPLLFGDKFAEAMPAVFFAILGSVFVVVTVSAGEVLSARNRGISLTIAQGAGLLTCLGILFAFGPANGAIAAAVANASGILMALVVMVLAIRPPTRTIVPRPSDVPLVVRRLTMRGGSA</sequence>
<comment type="subcellular location">
    <subcellularLocation>
        <location evidence="1">Cell membrane</location>
        <topology evidence="1">Multi-pass membrane protein</topology>
    </subcellularLocation>
</comment>
<gene>
    <name evidence="7" type="ORF">A6122_0124</name>
</gene>
<dbReference type="PATRIC" id="fig|33888.3.peg.149"/>
<feature type="transmembrane region" description="Helical" evidence="6">
    <location>
        <begin position="144"/>
        <end position="167"/>
    </location>
</feature>
<organism evidence="7 8">
    <name type="scientific">Rathayibacter tritici</name>
    <dbReference type="NCBI Taxonomy" id="33888"/>
    <lineage>
        <taxon>Bacteria</taxon>
        <taxon>Bacillati</taxon>
        <taxon>Actinomycetota</taxon>
        <taxon>Actinomycetes</taxon>
        <taxon>Micrococcales</taxon>
        <taxon>Microbacteriaceae</taxon>
        <taxon>Rathayibacter</taxon>
    </lineage>
</organism>
<keyword evidence="2" id="KW-1003">Cell membrane</keyword>